<feature type="transmembrane region" description="Helical" evidence="4">
    <location>
        <begin position="413"/>
        <end position="431"/>
    </location>
</feature>
<name>A0A6N7Q8S0_9BACT</name>
<protein>
    <submittedName>
        <fullName evidence="5">Tetratricopeptide repeat protein</fullName>
    </submittedName>
</protein>
<gene>
    <name evidence="5" type="ORF">GF068_35895</name>
</gene>
<evidence type="ECO:0000256" key="2">
    <source>
        <dbReference type="ARBA" id="ARBA00022803"/>
    </source>
</evidence>
<dbReference type="Gene3D" id="1.25.40.10">
    <property type="entry name" value="Tetratricopeptide repeat domain"/>
    <property type="match status" value="1"/>
</dbReference>
<evidence type="ECO:0000313" key="6">
    <source>
        <dbReference type="Proteomes" id="UP000440224"/>
    </source>
</evidence>
<dbReference type="Proteomes" id="UP000440224">
    <property type="component" value="Unassembled WGS sequence"/>
</dbReference>
<evidence type="ECO:0000256" key="3">
    <source>
        <dbReference type="SAM" id="MobiDB-lite"/>
    </source>
</evidence>
<keyword evidence="2" id="KW-0802">TPR repeat</keyword>
<keyword evidence="4" id="KW-0472">Membrane</keyword>
<evidence type="ECO:0000256" key="1">
    <source>
        <dbReference type="ARBA" id="ARBA00022737"/>
    </source>
</evidence>
<dbReference type="EMBL" id="WJIE01000016">
    <property type="protein sequence ID" value="MRG97271.1"/>
    <property type="molecule type" value="Genomic_DNA"/>
</dbReference>
<feature type="transmembrane region" description="Helical" evidence="4">
    <location>
        <begin position="452"/>
        <end position="471"/>
    </location>
</feature>
<feature type="region of interest" description="Disordered" evidence="3">
    <location>
        <begin position="675"/>
        <end position="697"/>
    </location>
</feature>
<evidence type="ECO:0000313" key="5">
    <source>
        <dbReference type="EMBL" id="MRG97271.1"/>
    </source>
</evidence>
<feature type="transmembrane region" description="Helical" evidence="4">
    <location>
        <begin position="486"/>
        <end position="505"/>
    </location>
</feature>
<dbReference type="AlphaFoldDB" id="A0A6N7Q8S0"/>
<proteinExistence type="predicted"/>
<keyword evidence="6" id="KW-1185">Reference proteome</keyword>
<feature type="transmembrane region" description="Helical" evidence="4">
    <location>
        <begin position="186"/>
        <end position="206"/>
    </location>
</feature>
<feature type="transmembrane region" description="Helical" evidence="4">
    <location>
        <begin position="375"/>
        <end position="401"/>
    </location>
</feature>
<feature type="transmembrane region" description="Helical" evidence="4">
    <location>
        <begin position="517"/>
        <end position="536"/>
    </location>
</feature>
<feature type="transmembrane region" description="Helical" evidence="4">
    <location>
        <begin position="96"/>
        <end position="117"/>
    </location>
</feature>
<feature type="transmembrane region" description="Helical" evidence="4">
    <location>
        <begin position="123"/>
        <end position="144"/>
    </location>
</feature>
<accession>A0A6N7Q8S0</accession>
<feature type="transmembrane region" description="Helical" evidence="4">
    <location>
        <begin position="332"/>
        <end position="354"/>
    </location>
</feature>
<comment type="caution">
    <text evidence="5">The sequence shown here is derived from an EMBL/GenBank/DDBJ whole genome shotgun (WGS) entry which is preliminary data.</text>
</comment>
<evidence type="ECO:0000256" key="4">
    <source>
        <dbReference type="SAM" id="Phobius"/>
    </source>
</evidence>
<reference evidence="5 6" key="1">
    <citation type="submission" date="2019-10" db="EMBL/GenBank/DDBJ databases">
        <title>A soil myxobacterium in the family Polyangiaceae.</title>
        <authorList>
            <person name="Li Y."/>
            <person name="Wang J."/>
        </authorList>
    </citation>
    <scope>NUCLEOTIDE SEQUENCE [LARGE SCALE GENOMIC DNA]</scope>
    <source>
        <strain evidence="5 6">DSM 14734</strain>
    </source>
</reference>
<keyword evidence="4" id="KW-0812">Transmembrane</keyword>
<dbReference type="InterPro" id="IPR011990">
    <property type="entry name" value="TPR-like_helical_dom_sf"/>
</dbReference>
<keyword evidence="1" id="KW-0677">Repeat</keyword>
<dbReference type="PANTHER" id="PTHR44227:SF3">
    <property type="entry name" value="PROTEIN O-MANNOSYL-TRANSFERASE TMTC4"/>
    <property type="match status" value="1"/>
</dbReference>
<keyword evidence="4" id="KW-1133">Transmembrane helix</keyword>
<dbReference type="PANTHER" id="PTHR44227">
    <property type="match status" value="1"/>
</dbReference>
<dbReference type="SUPFAM" id="SSF48452">
    <property type="entry name" value="TPR-like"/>
    <property type="match status" value="1"/>
</dbReference>
<organism evidence="5 6">
    <name type="scientific">Polyangium spumosum</name>
    <dbReference type="NCBI Taxonomy" id="889282"/>
    <lineage>
        <taxon>Bacteria</taxon>
        <taxon>Pseudomonadati</taxon>
        <taxon>Myxococcota</taxon>
        <taxon>Polyangia</taxon>
        <taxon>Polyangiales</taxon>
        <taxon>Polyangiaceae</taxon>
        <taxon>Polyangium</taxon>
    </lineage>
</organism>
<dbReference type="InterPro" id="IPR052346">
    <property type="entry name" value="O-mannosyl-transferase_TMTC"/>
</dbReference>
<feature type="transmembrane region" description="Helical" evidence="4">
    <location>
        <begin position="213"/>
        <end position="231"/>
    </location>
</feature>
<feature type="transmembrane region" description="Helical" evidence="4">
    <location>
        <begin position="156"/>
        <end position="180"/>
    </location>
</feature>
<feature type="transmembrane region" description="Helical" evidence="4">
    <location>
        <begin position="6"/>
        <end position="23"/>
    </location>
</feature>
<sequence length="697" mass="76718">MLGYDPGFFWVLAPFILLCMVLYTRAPTTNYIFDEQEALLANPYVNATGGLRYIDAIFRDFWGLPPDRSVGSYRPVPNFLWRALWAVSKQPFFHHFYNVLFHAVNGALLSLVTFRVTRRRGTAYLAGAIFVSAAILTEAVSGIVGIADVFGGMGALLALLALALPGWLMPAGVFFALLFGLFSKESAVVCVPLVPFAALVFAPHLHPERPARILRTLAALTATVFAFVLYVELRKRWFPSPTPQELLEPLPEGASLLSRAARAFLLWFHQAPLPKDPLNNPLAGIDFPHRVAGALRVYWRGLVQVVFPRTLSGDYSFPQEPAPDRLVFPESVLGGLFMIGPPLAGIAAWIVGVARERAARKEIVRLGLAKTTAPFRPWLAAVAALLLALALTSFPLEVFVLRSRGISVTVRGFPWAILAVPLFALALGLFADASRGVVPPDSPDAARPLGRAGLGLVAVGLVWLVVSYFPHSNIPVVLPTVRAERFWYFPVIGTSLVLAVAFAALHERLAKRPRLVYVVPALFSAFLAFQCVKAYAHAMDYRSDLTFWEATKDAVPNSAKAHLNFSVMKGARGDMETRLAESRKALELAPKWAMAHVYTGDTLCRMHRPDEAWPHYEEGFGAGPNEIGLIALGLQCLWDEKKLKEHEDALRTLAEEHPGTWLAYLAIDTLDNGEKHGGVDPKHRPRSYNEGPKDNAE</sequence>